<proteinExistence type="predicted"/>
<comment type="caution">
    <text evidence="2">The sequence shown here is derived from an EMBL/GenBank/DDBJ whole genome shotgun (WGS) entry which is preliminary data.</text>
</comment>
<keyword evidence="1" id="KW-0472">Membrane</keyword>
<accession>A0AAV3VVG3</accession>
<keyword evidence="1" id="KW-0812">Transmembrane</keyword>
<dbReference type="EMBL" id="BJLA01000001">
    <property type="protein sequence ID" value="GEA29382.1"/>
    <property type="molecule type" value="Genomic_DNA"/>
</dbReference>
<keyword evidence="3" id="KW-1185">Reference proteome</keyword>
<dbReference type="AlphaFoldDB" id="A0AAV3VVG3"/>
<evidence type="ECO:0000313" key="2">
    <source>
        <dbReference type="EMBL" id="GEA29382.1"/>
    </source>
</evidence>
<evidence type="ECO:0000256" key="1">
    <source>
        <dbReference type="SAM" id="Phobius"/>
    </source>
</evidence>
<protein>
    <recommendedName>
        <fullName evidence="4">PH domain-containing protein</fullName>
    </recommendedName>
</protein>
<dbReference type="RefSeq" id="WP_039770125.1">
    <property type="nucleotide sequence ID" value="NZ_CP043998.1"/>
</dbReference>
<sequence length="165" mass="19612">MNKEIPTFSEYNIKRKLILIIFFVIICILPIFVLINRHDILAIWCVFLFELILLPFIIMLITDHISLYQDRIETGSVFSKSIILFSDIKGLDLKLIEQTYRWKRWNVLSIVFLNNQNYSLLTLPVKSIKRISDIIYALENNNKIKLSENLIEYLNENANYKKNKK</sequence>
<gene>
    <name evidence="2" type="ORF">CDIOL_03050</name>
</gene>
<organism evidence="2 3">
    <name type="scientific">Clostridium diolis</name>
    <dbReference type="NCBI Taxonomy" id="223919"/>
    <lineage>
        <taxon>Bacteria</taxon>
        <taxon>Bacillati</taxon>
        <taxon>Bacillota</taxon>
        <taxon>Clostridia</taxon>
        <taxon>Eubacteriales</taxon>
        <taxon>Clostridiaceae</taxon>
        <taxon>Clostridium</taxon>
    </lineage>
</organism>
<feature type="transmembrane region" description="Helical" evidence="1">
    <location>
        <begin position="41"/>
        <end position="61"/>
    </location>
</feature>
<name>A0AAV3VVG3_9CLOT</name>
<evidence type="ECO:0000313" key="3">
    <source>
        <dbReference type="Proteomes" id="UP000325212"/>
    </source>
</evidence>
<dbReference type="Proteomes" id="UP000325212">
    <property type="component" value="Unassembled WGS sequence"/>
</dbReference>
<keyword evidence="1" id="KW-1133">Transmembrane helix</keyword>
<reference evidence="2 3" key="1">
    <citation type="submission" date="2019-06" db="EMBL/GenBank/DDBJ databases">
        <title>Draft genome sequence of Clostridium diolis DSM 15410.</title>
        <authorList>
            <person name="Kobayashi H."/>
            <person name="Tanizawa Y."/>
            <person name="Tohno M."/>
        </authorList>
    </citation>
    <scope>NUCLEOTIDE SEQUENCE [LARGE SCALE GENOMIC DNA]</scope>
    <source>
        <strain evidence="2 3">DSM 15410</strain>
    </source>
</reference>
<evidence type="ECO:0008006" key="4">
    <source>
        <dbReference type="Google" id="ProtNLM"/>
    </source>
</evidence>
<feature type="transmembrane region" description="Helical" evidence="1">
    <location>
        <begin position="17"/>
        <end position="35"/>
    </location>
</feature>